<keyword evidence="3" id="KW-1185">Reference proteome</keyword>
<dbReference type="InterPro" id="IPR008407">
    <property type="entry name" value="Brnchd-chn_aa_trnsp_AzlD"/>
</dbReference>
<feature type="transmembrane region" description="Helical" evidence="1">
    <location>
        <begin position="89"/>
        <end position="105"/>
    </location>
</feature>
<reference evidence="2 3" key="1">
    <citation type="journal article" date="2019" name="Int. J. Syst. Evol. Microbiol.">
        <title>The Global Catalogue of Microorganisms (GCM) 10K type strain sequencing project: providing services to taxonomists for standard genome sequencing and annotation.</title>
        <authorList>
            <consortium name="The Broad Institute Genomics Platform"/>
            <consortium name="The Broad Institute Genome Sequencing Center for Infectious Disease"/>
            <person name="Wu L."/>
            <person name="Ma J."/>
        </authorList>
    </citation>
    <scope>NUCLEOTIDE SEQUENCE [LARGE SCALE GENOMIC DNA]</scope>
    <source>
        <strain evidence="2 3">JCM 11117</strain>
    </source>
</reference>
<evidence type="ECO:0000256" key="1">
    <source>
        <dbReference type="SAM" id="Phobius"/>
    </source>
</evidence>
<feature type="transmembrane region" description="Helical" evidence="1">
    <location>
        <begin position="40"/>
        <end position="60"/>
    </location>
</feature>
<keyword evidence="1" id="KW-0812">Transmembrane</keyword>
<evidence type="ECO:0000313" key="3">
    <source>
        <dbReference type="Proteomes" id="UP001499967"/>
    </source>
</evidence>
<proteinExistence type="predicted"/>
<name>A0ABN1QMG8_9PSEU</name>
<dbReference type="Pfam" id="PF05437">
    <property type="entry name" value="AzlD"/>
    <property type="match status" value="1"/>
</dbReference>
<feature type="transmembrane region" description="Helical" evidence="1">
    <location>
        <begin position="6"/>
        <end position="28"/>
    </location>
</feature>
<keyword evidence="1" id="KW-1133">Transmembrane helix</keyword>
<evidence type="ECO:0000313" key="2">
    <source>
        <dbReference type="EMBL" id="GAA0944833.1"/>
    </source>
</evidence>
<protein>
    <recommendedName>
        <fullName evidence="4">Branched-subunit amino acid transport protein AzlD</fullName>
    </recommendedName>
</protein>
<dbReference type="EMBL" id="BAAAHP010000117">
    <property type="protein sequence ID" value="GAA0944833.1"/>
    <property type="molecule type" value="Genomic_DNA"/>
</dbReference>
<comment type="caution">
    <text evidence="2">The sequence shown here is derived from an EMBL/GenBank/DDBJ whole genome shotgun (WGS) entry which is preliminary data.</text>
</comment>
<dbReference type="Proteomes" id="UP001499967">
    <property type="component" value="Unassembled WGS sequence"/>
</dbReference>
<dbReference type="RefSeq" id="WP_343943246.1">
    <property type="nucleotide sequence ID" value="NZ_BAAAHP010000117.1"/>
</dbReference>
<accession>A0ABN1QMG8</accession>
<feature type="transmembrane region" description="Helical" evidence="1">
    <location>
        <begin position="66"/>
        <end position="84"/>
    </location>
</feature>
<keyword evidence="1" id="KW-0472">Membrane</keyword>
<organism evidence="2 3">
    <name type="scientific">Pseudonocardia zijingensis</name>
    <dbReference type="NCBI Taxonomy" id="153376"/>
    <lineage>
        <taxon>Bacteria</taxon>
        <taxon>Bacillati</taxon>
        <taxon>Actinomycetota</taxon>
        <taxon>Actinomycetes</taxon>
        <taxon>Pseudonocardiales</taxon>
        <taxon>Pseudonocardiaceae</taxon>
        <taxon>Pseudonocardia</taxon>
    </lineage>
</organism>
<sequence>MNALAIVATLVAAGAVSWLLRVIPITLLPAARLPAPARRLLDHAAPAAIAAMVGAGIAGGNALPELAARLPVLLGALVAGVIAWRRRGLVLPVVAGLAVAGALTAL</sequence>
<gene>
    <name evidence="2" type="ORF">GCM10009559_42570</name>
</gene>
<evidence type="ECO:0008006" key="4">
    <source>
        <dbReference type="Google" id="ProtNLM"/>
    </source>
</evidence>